<name>A0A0E9W8C6_ANGAN</name>
<organism evidence="1">
    <name type="scientific">Anguilla anguilla</name>
    <name type="common">European freshwater eel</name>
    <name type="synonym">Muraena anguilla</name>
    <dbReference type="NCBI Taxonomy" id="7936"/>
    <lineage>
        <taxon>Eukaryota</taxon>
        <taxon>Metazoa</taxon>
        <taxon>Chordata</taxon>
        <taxon>Craniata</taxon>
        <taxon>Vertebrata</taxon>
        <taxon>Euteleostomi</taxon>
        <taxon>Actinopterygii</taxon>
        <taxon>Neopterygii</taxon>
        <taxon>Teleostei</taxon>
        <taxon>Anguilliformes</taxon>
        <taxon>Anguillidae</taxon>
        <taxon>Anguilla</taxon>
    </lineage>
</organism>
<proteinExistence type="predicted"/>
<dbReference type="AlphaFoldDB" id="A0A0E9W8C6"/>
<protein>
    <submittedName>
        <fullName evidence="1">Uncharacterized protein</fullName>
    </submittedName>
</protein>
<reference evidence="1" key="1">
    <citation type="submission" date="2014-11" db="EMBL/GenBank/DDBJ databases">
        <authorList>
            <person name="Amaro Gonzalez C."/>
        </authorList>
    </citation>
    <scope>NUCLEOTIDE SEQUENCE</scope>
</reference>
<dbReference type="EMBL" id="GBXM01021955">
    <property type="protein sequence ID" value="JAH86622.1"/>
    <property type="molecule type" value="Transcribed_RNA"/>
</dbReference>
<reference evidence="1" key="2">
    <citation type="journal article" date="2015" name="Fish Shellfish Immunol.">
        <title>Early steps in the European eel (Anguilla anguilla)-Vibrio vulnificus interaction in the gills: Role of the RtxA13 toxin.</title>
        <authorList>
            <person name="Callol A."/>
            <person name="Pajuelo D."/>
            <person name="Ebbesson L."/>
            <person name="Teles M."/>
            <person name="MacKenzie S."/>
            <person name="Amaro C."/>
        </authorList>
    </citation>
    <scope>NUCLEOTIDE SEQUENCE</scope>
</reference>
<evidence type="ECO:0000313" key="1">
    <source>
        <dbReference type="EMBL" id="JAH86622.1"/>
    </source>
</evidence>
<sequence>MYQGESFELKEGSHRKPVRAVVQKWRGISGFRQAEKWPTMRGFKQAEKWRGLSGFRQVKDQAALRTRRSGLMAQIGRRQAKPLQ</sequence>
<accession>A0A0E9W8C6</accession>